<dbReference type="Proteomes" id="UP000540014">
    <property type="component" value="Unassembled WGS sequence"/>
</dbReference>
<keyword evidence="4 11" id="KW-0762">Sugar transport</keyword>
<feature type="transmembrane region" description="Helical" evidence="9">
    <location>
        <begin position="181"/>
        <end position="201"/>
    </location>
</feature>
<gene>
    <name evidence="11" type="ORF">DXC78_04785</name>
    <name evidence="10" type="ORF">HF861_05980</name>
</gene>
<comment type="subcellular location">
    <subcellularLocation>
        <location evidence="1">Cell membrane</location>
        <topology evidence="1">Multi-pass membrane protein</topology>
    </subcellularLocation>
</comment>
<evidence type="ECO:0000256" key="4">
    <source>
        <dbReference type="ARBA" id="ARBA00022597"/>
    </source>
</evidence>
<dbReference type="PROSITE" id="PS51106">
    <property type="entry name" value="PTS_EIIC_TYPE_4"/>
    <property type="match status" value="1"/>
</dbReference>
<evidence type="ECO:0000313" key="11">
    <source>
        <dbReference type="EMBL" id="RGD76993.1"/>
    </source>
</evidence>
<accession>A0A3E3E5U9</accession>
<dbReference type="GO" id="GO:0005886">
    <property type="term" value="C:plasma membrane"/>
    <property type="evidence" value="ECO:0007669"/>
    <property type="project" value="UniProtKB-SubCell"/>
</dbReference>
<name>A0A3E3E5U9_9FIRM</name>
<feature type="transmembrane region" description="Helical" evidence="9">
    <location>
        <begin position="208"/>
        <end position="236"/>
    </location>
</feature>
<dbReference type="Pfam" id="PF03609">
    <property type="entry name" value="EII-Sor"/>
    <property type="match status" value="1"/>
</dbReference>
<sequence>MSFGLALTFGILYWFATNKLWYGWLHLTRQPLVLAVPIGLIMGNLEDAMKIAASLQLIYLGAIAPGGTLPSDEALASCIAIPLALAAGLEPEVATTLAVPVGLLGVLIDNIKRTYHSYFVHRADLAAAKGDTKGMGRNEFWYPLWCSLPLRIIPTTLALMFGTDAVAAFLEAIPAWATNGLTVAGGLLPALGFAVTIMVIGKKELIPYFILGFAVYAFSGINTIGLAVIGICIAFLQSQFAPRAQEGALATAAVEDDEGEEGDF</sequence>
<dbReference type="InterPro" id="IPR004700">
    <property type="entry name" value="PTS_IIC_man"/>
</dbReference>
<keyword evidence="2" id="KW-0813">Transport</keyword>
<keyword evidence="6 9" id="KW-0812">Transmembrane</keyword>
<evidence type="ECO:0000256" key="1">
    <source>
        <dbReference type="ARBA" id="ARBA00004651"/>
    </source>
</evidence>
<evidence type="ECO:0000256" key="2">
    <source>
        <dbReference type="ARBA" id="ARBA00022448"/>
    </source>
</evidence>
<dbReference type="EMBL" id="JABAFR010000012">
    <property type="protein sequence ID" value="NME44433.1"/>
    <property type="molecule type" value="Genomic_DNA"/>
</dbReference>
<organism evidence="11 12">
    <name type="scientific">Faecalicoccus pleomorphus</name>
    <dbReference type="NCBI Taxonomy" id="1323"/>
    <lineage>
        <taxon>Bacteria</taxon>
        <taxon>Bacillati</taxon>
        <taxon>Bacillota</taxon>
        <taxon>Erysipelotrichia</taxon>
        <taxon>Erysipelotrichales</taxon>
        <taxon>Erysipelotrichaceae</taxon>
        <taxon>Faecalicoccus</taxon>
    </lineage>
</organism>
<dbReference type="RefSeq" id="WP_117445962.1">
    <property type="nucleotide sequence ID" value="NZ_CALCIP010000027.1"/>
</dbReference>
<dbReference type="GO" id="GO:0009401">
    <property type="term" value="P:phosphoenolpyruvate-dependent sugar phosphotransferase system"/>
    <property type="evidence" value="ECO:0007669"/>
    <property type="project" value="UniProtKB-KW"/>
</dbReference>
<dbReference type="Proteomes" id="UP000260721">
    <property type="component" value="Unassembled WGS sequence"/>
</dbReference>
<evidence type="ECO:0000256" key="8">
    <source>
        <dbReference type="ARBA" id="ARBA00023136"/>
    </source>
</evidence>
<protein>
    <submittedName>
        <fullName evidence="11">PTS sugar transporter subunit IIC</fullName>
    </submittedName>
</protein>
<feature type="transmembrane region" description="Helical" evidence="9">
    <location>
        <begin position="20"/>
        <end position="41"/>
    </location>
</feature>
<evidence type="ECO:0000313" key="10">
    <source>
        <dbReference type="EMBL" id="NME44433.1"/>
    </source>
</evidence>
<keyword evidence="7 9" id="KW-1133">Transmembrane helix</keyword>
<reference evidence="11 12" key="1">
    <citation type="submission" date="2018-08" db="EMBL/GenBank/DDBJ databases">
        <title>A genome reference for cultivated species of the human gut microbiota.</title>
        <authorList>
            <person name="Zou Y."/>
            <person name="Xue W."/>
            <person name="Luo G."/>
        </authorList>
    </citation>
    <scope>NUCLEOTIDE SEQUENCE [LARGE SCALE GENOMIC DNA]</scope>
    <source>
        <strain evidence="11 12">TF08-11</strain>
    </source>
</reference>
<dbReference type="EMBL" id="QUSK01000008">
    <property type="protein sequence ID" value="RGD76993.1"/>
    <property type="molecule type" value="Genomic_DNA"/>
</dbReference>
<dbReference type="PANTHER" id="PTHR32502:SF8">
    <property type="entry name" value="N-ACETYLGALACTOSAMINE PERMEASE IIC COMPONENT 1"/>
    <property type="match status" value="1"/>
</dbReference>
<keyword evidence="5" id="KW-0598">Phosphotransferase system</keyword>
<keyword evidence="3" id="KW-1003">Cell membrane</keyword>
<reference evidence="10 13" key="2">
    <citation type="submission" date="2020-04" db="EMBL/GenBank/DDBJ databases">
        <authorList>
            <person name="Hitch T.C.A."/>
            <person name="Wylensek D."/>
            <person name="Clavel T."/>
        </authorList>
    </citation>
    <scope>NUCLEOTIDE SEQUENCE [LARGE SCALE GENOMIC DNA]</scope>
    <source>
        <strain evidence="10 13">BSM-383-APC-22F</strain>
    </source>
</reference>
<evidence type="ECO:0000313" key="13">
    <source>
        <dbReference type="Proteomes" id="UP000540014"/>
    </source>
</evidence>
<dbReference type="InterPro" id="IPR050303">
    <property type="entry name" value="GatZ_KbaZ_carbometab"/>
</dbReference>
<feature type="transmembrane region" description="Helical" evidence="9">
    <location>
        <begin position="140"/>
        <end position="161"/>
    </location>
</feature>
<evidence type="ECO:0000256" key="5">
    <source>
        <dbReference type="ARBA" id="ARBA00022683"/>
    </source>
</evidence>
<evidence type="ECO:0000256" key="7">
    <source>
        <dbReference type="ARBA" id="ARBA00022989"/>
    </source>
</evidence>
<proteinExistence type="predicted"/>
<evidence type="ECO:0000256" key="6">
    <source>
        <dbReference type="ARBA" id="ARBA00022692"/>
    </source>
</evidence>
<keyword evidence="8 9" id="KW-0472">Membrane</keyword>
<comment type="caution">
    <text evidence="11">The sequence shown here is derived from an EMBL/GenBank/DDBJ whole genome shotgun (WGS) entry which is preliminary data.</text>
</comment>
<dbReference type="AlphaFoldDB" id="A0A3E3E5U9"/>
<evidence type="ECO:0000256" key="3">
    <source>
        <dbReference type="ARBA" id="ARBA00022475"/>
    </source>
</evidence>
<dbReference type="PANTHER" id="PTHR32502">
    <property type="entry name" value="N-ACETYLGALACTOSAMINE PERMEASE II COMPONENT-RELATED"/>
    <property type="match status" value="1"/>
</dbReference>
<evidence type="ECO:0000256" key="9">
    <source>
        <dbReference type="SAM" id="Phobius"/>
    </source>
</evidence>
<evidence type="ECO:0000313" key="12">
    <source>
        <dbReference type="Proteomes" id="UP000260721"/>
    </source>
</evidence>